<protein>
    <submittedName>
        <fullName evidence="1">Uncharacterized protein</fullName>
    </submittedName>
</protein>
<gene>
    <name evidence="1" type="ORF">DLM86_04895</name>
</gene>
<proteinExistence type="predicted"/>
<sequence length="142" mass="15740">MKRKTVTATGLVVLFVIGLVYMFIQQTKLNEYENNQEAIVGAIRASISRIGGSLQGDHLELNYLGALEHASKANAWAGALNPPQSSNTITSYTAVFITVIRELSASKRDLKNKDEVIRLLGVLSNDPFDRETADKLFLEMKR</sequence>
<dbReference type="RefSeq" id="WP_110838847.1">
    <property type="nucleotide sequence ID" value="NZ_QJVJ01000002.1"/>
</dbReference>
<dbReference type="AlphaFoldDB" id="A0A2V5K9V8"/>
<evidence type="ECO:0000313" key="1">
    <source>
        <dbReference type="EMBL" id="PYI56319.1"/>
    </source>
</evidence>
<reference evidence="1 2" key="1">
    <citation type="submission" date="2018-05" db="EMBL/GenBank/DDBJ databases">
        <title>Paenibacillus flagellatus sp. nov., isolated from selenium mineral soil.</title>
        <authorList>
            <person name="Dai X."/>
        </authorList>
    </citation>
    <scope>NUCLEOTIDE SEQUENCE [LARGE SCALE GENOMIC DNA]</scope>
    <source>
        <strain evidence="1 2">DXL2</strain>
    </source>
</reference>
<evidence type="ECO:0000313" key="2">
    <source>
        <dbReference type="Proteomes" id="UP000247476"/>
    </source>
</evidence>
<organism evidence="1 2">
    <name type="scientific">Paenibacillus flagellatus</name>
    <dbReference type="NCBI Taxonomy" id="2211139"/>
    <lineage>
        <taxon>Bacteria</taxon>
        <taxon>Bacillati</taxon>
        <taxon>Bacillota</taxon>
        <taxon>Bacilli</taxon>
        <taxon>Bacillales</taxon>
        <taxon>Paenibacillaceae</taxon>
        <taxon>Paenibacillus</taxon>
    </lineage>
</organism>
<dbReference type="Proteomes" id="UP000247476">
    <property type="component" value="Unassembled WGS sequence"/>
</dbReference>
<accession>A0A2V5K9V8</accession>
<comment type="caution">
    <text evidence="1">The sequence shown here is derived from an EMBL/GenBank/DDBJ whole genome shotgun (WGS) entry which is preliminary data.</text>
</comment>
<dbReference type="EMBL" id="QJVJ01000002">
    <property type="protein sequence ID" value="PYI56319.1"/>
    <property type="molecule type" value="Genomic_DNA"/>
</dbReference>
<name>A0A2V5K9V8_9BACL</name>
<keyword evidence="2" id="KW-1185">Reference proteome</keyword>